<accession>A0A6A6YVX6</accession>
<evidence type="ECO:0000256" key="1">
    <source>
        <dbReference type="SAM" id="MobiDB-lite"/>
    </source>
</evidence>
<reference evidence="5" key="3">
    <citation type="submission" date="2025-04" db="UniProtKB">
        <authorList>
            <consortium name="RefSeq"/>
        </authorList>
    </citation>
    <scope>IDENTIFICATION</scope>
    <source>
        <strain evidence="5">CBS 304.34</strain>
    </source>
</reference>
<feature type="domain" description="BZIP" evidence="2">
    <location>
        <begin position="41"/>
        <end position="55"/>
    </location>
</feature>
<feature type="compositionally biased region" description="Low complexity" evidence="1">
    <location>
        <begin position="71"/>
        <end position="86"/>
    </location>
</feature>
<reference evidence="5" key="2">
    <citation type="submission" date="2020-04" db="EMBL/GenBank/DDBJ databases">
        <authorList>
            <consortium name="NCBI Genome Project"/>
        </authorList>
    </citation>
    <scope>NUCLEOTIDE SEQUENCE</scope>
    <source>
        <strain evidence="5">CBS 304.34</strain>
    </source>
</reference>
<dbReference type="Proteomes" id="UP000504636">
    <property type="component" value="Unplaced"/>
</dbReference>
<dbReference type="PANTHER" id="PTHR38116">
    <property type="entry name" value="CHROMOSOME 7, WHOLE GENOME SHOTGUN SEQUENCE"/>
    <property type="match status" value="1"/>
</dbReference>
<name>A0A6A6YVX6_9PEZI</name>
<dbReference type="GO" id="GO:0003700">
    <property type="term" value="F:DNA-binding transcription factor activity"/>
    <property type="evidence" value="ECO:0007669"/>
    <property type="project" value="InterPro"/>
</dbReference>
<dbReference type="AlphaFoldDB" id="A0A6A6YVX6"/>
<feature type="region of interest" description="Disordered" evidence="1">
    <location>
        <begin position="1"/>
        <end position="92"/>
    </location>
</feature>
<reference evidence="3 5" key="1">
    <citation type="journal article" date="2020" name="Stud. Mycol.">
        <title>101 Dothideomycetes genomes: a test case for predicting lifestyles and emergence of pathogens.</title>
        <authorList>
            <person name="Haridas S."/>
            <person name="Albert R."/>
            <person name="Binder M."/>
            <person name="Bloem J."/>
            <person name="Labutti K."/>
            <person name="Salamov A."/>
            <person name="Andreopoulos B."/>
            <person name="Baker S."/>
            <person name="Barry K."/>
            <person name="Bills G."/>
            <person name="Bluhm B."/>
            <person name="Cannon C."/>
            <person name="Castanera R."/>
            <person name="Culley D."/>
            <person name="Daum C."/>
            <person name="Ezra D."/>
            <person name="Gonzalez J."/>
            <person name="Henrissat B."/>
            <person name="Kuo A."/>
            <person name="Liang C."/>
            <person name="Lipzen A."/>
            <person name="Lutzoni F."/>
            <person name="Magnuson J."/>
            <person name="Mondo S."/>
            <person name="Nolan M."/>
            <person name="Ohm R."/>
            <person name="Pangilinan J."/>
            <person name="Park H.-J."/>
            <person name="Ramirez L."/>
            <person name="Alfaro M."/>
            <person name="Sun H."/>
            <person name="Tritt A."/>
            <person name="Yoshinaga Y."/>
            <person name="Zwiers L.-H."/>
            <person name="Turgeon B."/>
            <person name="Goodwin S."/>
            <person name="Spatafora J."/>
            <person name="Crous P."/>
            <person name="Grigoriev I."/>
        </authorList>
    </citation>
    <scope>NUCLEOTIDE SEQUENCE</scope>
    <source>
        <strain evidence="3 5">CBS 304.34</strain>
    </source>
</reference>
<proteinExistence type="predicted"/>
<evidence type="ECO:0000313" key="4">
    <source>
        <dbReference type="Proteomes" id="UP000504636"/>
    </source>
</evidence>
<dbReference type="InterPro" id="IPR004827">
    <property type="entry name" value="bZIP"/>
</dbReference>
<evidence type="ECO:0000313" key="5">
    <source>
        <dbReference type="RefSeq" id="XP_033579497.1"/>
    </source>
</evidence>
<evidence type="ECO:0000259" key="2">
    <source>
        <dbReference type="PROSITE" id="PS00036"/>
    </source>
</evidence>
<feature type="region of interest" description="Disordered" evidence="1">
    <location>
        <begin position="319"/>
        <end position="344"/>
    </location>
</feature>
<dbReference type="PROSITE" id="PS00036">
    <property type="entry name" value="BZIP_BASIC"/>
    <property type="match status" value="1"/>
</dbReference>
<sequence length="534" mass="59453">MHRPRRTRSATTLGGPAKETDIRRPSASPTPKPTKVNSEARKQQNRIASRNYREKRKRKLQFLEQLLDNDPSSSGPGSSAGSPEPSLDGQFSLELGHDISPYLRSLPLEPLSGDDYIQPGSVPVTAGYHEPPLGHICPQTYDGPDPAWLPESYAGQSHEVESYAEPWAHHPWIPSVPYYPREPFFHQDPPMISYQAATDSASELAFNADGNLPLDGLHLGSGTNTPNAVCSLYSLPAYPQAYLDAGTKSALPLADPRGGEFQKLVKDLTKRYNRLPLHTKQNLIQEVIKQGLLIDGFIEETCTVLESEELLPTLVSRVASNSKRRRTRPRCGSESPNLAKPNNLLGHQLRRAAGAADTSPTGPMSMRLHQYNFFTALHVNARQLGFDMLQYLDYDAVSPVYIPGLDANNPAQMVQAYAKYTHVKRDLVPTTLQLTQPHHSYIDGLPYPSLRDRIITALNASPALVSRSELCGDFTTDGFKCWGSGAGVLDQGSASDMRSWEPELWVLRKYWFLVDDELWRSARWWRGMRGEKGC</sequence>
<dbReference type="CDD" id="cd14688">
    <property type="entry name" value="bZIP_YAP"/>
    <property type="match status" value="1"/>
</dbReference>
<gene>
    <name evidence="3 5" type="ORF">BDZ99DRAFT_558599</name>
</gene>
<dbReference type="PANTHER" id="PTHR38116:SF9">
    <property type="entry name" value="BZIP DOMAIN-CONTAINING PROTEIN"/>
    <property type="match status" value="1"/>
</dbReference>
<dbReference type="RefSeq" id="XP_033579497.1">
    <property type="nucleotide sequence ID" value="XM_033727239.1"/>
</dbReference>
<protein>
    <recommendedName>
        <fullName evidence="2">BZIP domain-containing protein</fullName>
    </recommendedName>
</protein>
<dbReference type="OrthoDB" id="5973539at2759"/>
<dbReference type="InterPro" id="IPR021833">
    <property type="entry name" value="DUF3425"/>
</dbReference>
<keyword evidence="4" id="KW-1185">Reference proteome</keyword>
<dbReference type="EMBL" id="MU003697">
    <property type="protein sequence ID" value="KAF2812533.1"/>
    <property type="molecule type" value="Genomic_DNA"/>
</dbReference>
<evidence type="ECO:0000313" key="3">
    <source>
        <dbReference type="EMBL" id="KAF2812533.1"/>
    </source>
</evidence>
<dbReference type="Pfam" id="PF11905">
    <property type="entry name" value="DUF3425"/>
    <property type="match status" value="1"/>
</dbReference>
<organism evidence="3">
    <name type="scientific">Mytilinidion resinicola</name>
    <dbReference type="NCBI Taxonomy" id="574789"/>
    <lineage>
        <taxon>Eukaryota</taxon>
        <taxon>Fungi</taxon>
        <taxon>Dikarya</taxon>
        <taxon>Ascomycota</taxon>
        <taxon>Pezizomycotina</taxon>
        <taxon>Dothideomycetes</taxon>
        <taxon>Pleosporomycetidae</taxon>
        <taxon>Mytilinidiales</taxon>
        <taxon>Mytilinidiaceae</taxon>
        <taxon>Mytilinidion</taxon>
    </lineage>
</organism>
<dbReference type="GeneID" id="54468132"/>